<dbReference type="Pfam" id="PF13884">
    <property type="entry name" value="Peptidase_S74"/>
    <property type="match status" value="1"/>
</dbReference>
<dbReference type="FunFam" id="2.60.40.1390:FF:000001">
    <property type="entry name" value="Myelin gene regulatory factor"/>
    <property type="match status" value="1"/>
</dbReference>
<dbReference type="GO" id="GO:0016540">
    <property type="term" value="P:protein autoprocessing"/>
    <property type="evidence" value="ECO:0007669"/>
    <property type="project" value="InterPro"/>
</dbReference>
<dbReference type="PROSITE" id="PS51688">
    <property type="entry name" value="ICA"/>
    <property type="match status" value="1"/>
</dbReference>
<name>A0A8T0ASY2_SILME</name>
<dbReference type="InterPro" id="IPR024061">
    <property type="entry name" value="NDT80_DNA-bd_dom"/>
</dbReference>
<keyword evidence="6 9" id="KW-0472">Membrane</keyword>
<evidence type="ECO:0000256" key="7">
    <source>
        <dbReference type="PROSITE-ProRule" id="PRU00850"/>
    </source>
</evidence>
<protein>
    <recommendedName>
        <fullName evidence="14">Myelin regulatory factor-like protein</fullName>
    </recommendedName>
</protein>
<dbReference type="GO" id="GO:0043565">
    <property type="term" value="F:sequence-specific DNA binding"/>
    <property type="evidence" value="ECO:0007669"/>
    <property type="project" value="TreeGrafter"/>
</dbReference>
<dbReference type="EMBL" id="JABFDY010000018">
    <property type="protein sequence ID" value="KAF7694168.1"/>
    <property type="molecule type" value="Genomic_DNA"/>
</dbReference>
<dbReference type="GO" id="GO:0003700">
    <property type="term" value="F:DNA-binding transcription factor activity"/>
    <property type="evidence" value="ECO:0007669"/>
    <property type="project" value="UniProtKB-UniRule"/>
</dbReference>
<dbReference type="InterPro" id="IPR008967">
    <property type="entry name" value="p53-like_TF_DNA-bd_sf"/>
</dbReference>
<gene>
    <name evidence="12" type="ORF">HF521_007921</name>
</gene>
<dbReference type="PANTHER" id="PTHR13029:SF17">
    <property type="entry name" value="MYELIN REGULATORY FACTOR-LIKE PROTEIN"/>
    <property type="match status" value="1"/>
</dbReference>
<dbReference type="InterPro" id="IPR025719">
    <property type="entry name" value="MYRF_C2"/>
</dbReference>
<proteinExistence type="inferred from homology"/>
<evidence type="ECO:0000256" key="8">
    <source>
        <dbReference type="SAM" id="MobiDB-lite"/>
    </source>
</evidence>
<evidence type="ECO:0000259" key="10">
    <source>
        <dbReference type="PROSITE" id="PS51517"/>
    </source>
</evidence>
<dbReference type="Gene3D" id="2.60.40.1390">
    <property type="entry name" value="NDT80 DNA-binding domain"/>
    <property type="match status" value="1"/>
</dbReference>
<dbReference type="InterPro" id="IPR037141">
    <property type="entry name" value="NDT80_DNA-bd_dom_sf"/>
</dbReference>
<feature type="region of interest" description="Disordered" evidence="8">
    <location>
        <begin position="614"/>
        <end position="647"/>
    </location>
</feature>
<dbReference type="InterPro" id="IPR026932">
    <property type="entry name" value="MYRF_ICA"/>
</dbReference>
<dbReference type="Pfam" id="PF13887">
    <property type="entry name" value="MYRF_ICA"/>
    <property type="match status" value="1"/>
</dbReference>
<dbReference type="PROSITE" id="PS51517">
    <property type="entry name" value="NDT80"/>
    <property type="match status" value="1"/>
</dbReference>
<evidence type="ECO:0000313" key="13">
    <source>
        <dbReference type="Proteomes" id="UP000606274"/>
    </source>
</evidence>
<dbReference type="OrthoDB" id="27041at2759"/>
<dbReference type="GO" id="GO:0005634">
    <property type="term" value="C:nucleus"/>
    <property type="evidence" value="ECO:0007669"/>
    <property type="project" value="TreeGrafter"/>
</dbReference>
<evidence type="ECO:0000256" key="9">
    <source>
        <dbReference type="SAM" id="Phobius"/>
    </source>
</evidence>
<feature type="DNA-binding region" description="NDT80" evidence="7">
    <location>
        <begin position="170"/>
        <end position="440"/>
    </location>
</feature>
<keyword evidence="5 7" id="KW-0238">DNA-binding</keyword>
<dbReference type="AlphaFoldDB" id="A0A8T0ASY2"/>
<dbReference type="Proteomes" id="UP000606274">
    <property type="component" value="Unassembled WGS sequence"/>
</dbReference>
<comment type="caution">
    <text evidence="12">The sequence shown here is derived from an EMBL/GenBank/DDBJ whole genome shotgun (WGS) entry which is preliminary data.</text>
</comment>
<evidence type="ECO:0000256" key="1">
    <source>
        <dbReference type="ARBA" id="ARBA00004167"/>
    </source>
</evidence>
<evidence type="ECO:0000256" key="2">
    <source>
        <dbReference type="ARBA" id="ARBA00008221"/>
    </source>
</evidence>
<sequence>MDVLGENEALQQFFDGQDVSGVLDNAAVDTSILEQYLSNDIDPNFMLPESPPDSSSEPCSPPQIPDVYSGSDLPSRQLAPGLSAVTGHTQGHLKAPASSQYDVGNSMQHIKSKPAAPAQIVSDSFLHYSYSSPAESCVRNAGPSVHPGPVDALRGYTEAGTSSTSPCLVPNKACVDPYMCSKPGLNSGQMVPETNKRKRSNTFDVNTEDSQWRDPVWTRTSFCPERNTCDIPGYDGDVHAASPAMAYQLLKWELYQPDQWCSLYNSSYQTLPPPGYHVDTDKGFSYSAADEAFVCQKKNHFQVTINIGMAGDPKYVKTPAGPMLVDGFQVKVFGIKLEAQTHHITIEQSQSDRSKKSFLPVQVNLPGNKITKITLGRLHFGETTANNMRKKGKPNPDQRYFLMVVGLYATVKEKSYLLVANVSERIIVRASNPGQFENDSDVSWLKGQTPDSVVCQGLVGINTDAPDEALVVCGNAKIMGTIMHPSDSRAKENVKEVNSTEQLRRIAQMRIVEYDYKPEFASKMGIDQVHETGIIAQEVKELIPTAVREVGDVTCSDGQKIRNFLMVDKEQIFMENVGAVKELCKLTDNLETRIEELEVWNARLAKLKNLGSMRSKNNSANKRGVNKGTKSQTSVLPQKPSPAKTSKEYVREKYRHCLQHRIFQATIILLVVTMAFCAICITTLYMLTLREDMDFGSSNESMHDVHTTTQIGTTVTPTSSPGPWPPDVDFSSVFYSDEVYCCVLTTSNSRISVRTSSTVEPGFHKTPSNAKQSLPDDIQLEWLRHYSDWTNTTIRSMLISQNQQVIDHHYIDQENSRKGNYSYRIPISKHIPINMPFTLQMNTTELLVAHLCAYELREECTAVMDYNDSEFQRVPNTQGYVHEWPLSVARHFRSSYHFRLSVAGQAHCSTDPNYVGILFTDYHFHFYRRCQ</sequence>
<comment type="subcellular location">
    <subcellularLocation>
        <location evidence="1">Membrane</location>
        <topology evidence="1">Single-pass membrane protein</topology>
    </subcellularLocation>
</comment>
<dbReference type="Pfam" id="PF13888">
    <property type="entry name" value="MRF_C2"/>
    <property type="match status" value="1"/>
</dbReference>
<organism evidence="12 13">
    <name type="scientific">Silurus meridionalis</name>
    <name type="common">Southern catfish</name>
    <name type="synonym">Silurus soldatovi meridionalis</name>
    <dbReference type="NCBI Taxonomy" id="175797"/>
    <lineage>
        <taxon>Eukaryota</taxon>
        <taxon>Metazoa</taxon>
        <taxon>Chordata</taxon>
        <taxon>Craniata</taxon>
        <taxon>Vertebrata</taxon>
        <taxon>Euteleostomi</taxon>
        <taxon>Actinopterygii</taxon>
        <taxon>Neopterygii</taxon>
        <taxon>Teleostei</taxon>
        <taxon>Ostariophysi</taxon>
        <taxon>Siluriformes</taxon>
        <taxon>Siluridae</taxon>
        <taxon>Silurus</taxon>
    </lineage>
</organism>
<evidence type="ECO:0000259" key="11">
    <source>
        <dbReference type="PROSITE" id="PS51688"/>
    </source>
</evidence>
<evidence type="ECO:0008006" key="14">
    <source>
        <dbReference type="Google" id="ProtNLM"/>
    </source>
</evidence>
<evidence type="ECO:0000313" key="12">
    <source>
        <dbReference type="EMBL" id="KAF7694168.1"/>
    </source>
</evidence>
<dbReference type="SUPFAM" id="SSF49417">
    <property type="entry name" value="p53-like transcription factors"/>
    <property type="match status" value="1"/>
</dbReference>
<dbReference type="InterPro" id="IPR051577">
    <property type="entry name" value="MRF-like"/>
</dbReference>
<keyword evidence="13" id="KW-1185">Reference proteome</keyword>
<keyword evidence="3 9" id="KW-0812">Transmembrane</keyword>
<evidence type="ECO:0000256" key="6">
    <source>
        <dbReference type="ARBA" id="ARBA00023136"/>
    </source>
</evidence>
<dbReference type="GO" id="GO:0005789">
    <property type="term" value="C:endoplasmic reticulum membrane"/>
    <property type="evidence" value="ECO:0007669"/>
    <property type="project" value="TreeGrafter"/>
</dbReference>
<feature type="transmembrane region" description="Helical" evidence="9">
    <location>
        <begin position="662"/>
        <end position="687"/>
    </location>
</feature>
<dbReference type="PANTHER" id="PTHR13029">
    <property type="match status" value="1"/>
</dbReference>
<evidence type="ECO:0000256" key="5">
    <source>
        <dbReference type="ARBA" id="ARBA00023125"/>
    </source>
</evidence>
<feature type="domain" description="Peptidase S74" evidence="11">
    <location>
        <begin position="486"/>
        <end position="594"/>
    </location>
</feature>
<feature type="domain" description="NDT80" evidence="10">
    <location>
        <begin position="170"/>
        <end position="440"/>
    </location>
</feature>
<evidence type="ECO:0000256" key="4">
    <source>
        <dbReference type="ARBA" id="ARBA00022989"/>
    </source>
</evidence>
<comment type="similarity">
    <text evidence="2">Belongs to the MRF family.</text>
</comment>
<dbReference type="Pfam" id="PF05224">
    <property type="entry name" value="NDT80_PhoG"/>
    <property type="match status" value="1"/>
</dbReference>
<evidence type="ECO:0000256" key="3">
    <source>
        <dbReference type="ARBA" id="ARBA00022692"/>
    </source>
</evidence>
<dbReference type="GO" id="GO:0009653">
    <property type="term" value="P:anatomical structure morphogenesis"/>
    <property type="evidence" value="ECO:0007669"/>
    <property type="project" value="UniProtKB-ARBA"/>
</dbReference>
<keyword evidence="4 9" id="KW-1133">Transmembrane helix</keyword>
<dbReference type="InterPro" id="IPR030392">
    <property type="entry name" value="S74_ICA"/>
</dbReference>
<dbReference type="GO" id="GO:0060429">
    <property type="term" value="P:epithelium development"/>
    <property type="evidence" value="ECO:0007669"/>
    <property type="project" value="UniProtKB-ARBA"/>
</dbReference>
<reference evidence="12" key="1">
    <citation type="submission" date="2020-08" db="EMBL/GenBank/DDBJ databases">
        <title>Chromosome-level assembly of Southern catfish (Silurus meridionalis) provides insights into visual adaptation to the nocturnal and benthic lifestyles.</title>
        <authorList>
            <person name="Zhang Y."/>
            <person name="Wang D."/>
            <person name="Peng Z."/>
        </authorList>
    </citation>
    <scope>NUCLEOTIDE SEQUENCE</scope>
    <source>
        <strain evidence="12">SWU-2019-XX</strain>
        <tissue evidence="12">Muscle</tissue>
    </source>
</reference>
<feature type="region of interest" description="Disordered" evidence="8">
    <location>
        <begin position="43"/>
        <end position="75"/>
    </location>
</feature>
<accession>A0A8T0ASY2</accession>
<dbReference type="GO" id="GO:0045893">
    <property type="term" value="P:positive regulation of DNA-templated transcription"/>
    <property type="evidence" value="ECO:0007669"/>
    <property type="project" value="TreeGrafter"/>
</dbReference>